<dbReference type="PANTHER" id="PTHR40277:SF1">
    <property type="entry name" value="BLL5419 PROTEIN"/>
    <property type="match status" value="1"/>
</dbReference>
<feature type="transmembrane region" description="Helical" evidence="6">
    <location>
        <begin position="21"/>
        <end position="39"/>
    </location>
</feature>
<sequence>MNRSTKQPIPSAKFSPNPKRLNWKLLIKVLLTGLAVYLVSTRIDFPALGVWIAAVPVPLILVAFLLFNLSKITGALRLNLFFRAENIQLTTLQNLLLYYKGMFYNLFLPGGIGGDGYKIYLISNTLGNSWRYVFKAVMWDRVSGAVAILFLSAVLLLLVPVTYAYSLVLWLTVATAILVFPVFYGITRWISPAYASITISGNLLAILIQLLQAAVALIIFRGLDIAPAQTGEYMVVFFISSLATIVPITVGGVGIRELIFLTAARYTAIDPNKAVAFSIIFFALNAVSALAGAFVTVHLQKPQPKSEVVS</sequence>
<feature type="transmembrane region" description="Helical" evidence="6">
    <location>
        <begin position="233"/>
        <end position="255"/>
    </location>
</feature>
<protein>
    <submittedName>
        <fullName evidence="7">UPF0104 family protein</fullName>
    </submittedName>
</protein>
<evidence type="ECO:0000256" key="5">
    <source>
        <dbReference type="ARBA" id="ARBA00023136"/>
    </source>
</evidence>
<dbReference type="KEGG" id="chk:D4L85_03060"/>
<evidence type="ECO:0000256" key="6">
    <source>
        <dbReference type="SAM" id="Phobius"/>
    </source>
</evidence>
<comment type="subcellular location">
    <subcellularLocation>
        <location evidence="1">Cell membrane</location>
        <topology evidence="1">Multi-pass membrane protein</topology>
    </subcellularLocation>
</comment>
<accession>A0A385SI84</accession>
<organism evidence="7 8">
    <name type="scientific">Chryseolinea soli</name>
    <dbReference type="NCBI Taxonomy" id="2321403"/>
    <lineage>
        <taxon>Bacteria</taxon>
        <taxon>Pseudomonadati</taxon>
        <taxon>Bacteroidota</taxon>
        <taxon>Cytophagia</taxon>
        <taxon>Cytophagales</taxon>
        <taxon>Fulvivirgaceae</taxon>
        <taxon>Chryseolinea</taxon>
    </lineage>
</organism>
<gene>
    <name evidence="7" type="ORF">D4L85_03060</name>
</gene>
<evidence type="ECO:0000313" key="8">
    <source>
        <dbReference type="Proteomes" id="UP000266183"/>
    </source>
</evidence>
<name>A0A385SI84_9BACT</name>
<feature type="transmembrane region" description="Helical" evidence="6">
    <location>
        <begin position="142"/>
        <end position="161"/>
    </location>
</feature>
<evidence type="ECO:0000313" key="7">
    <source>
        <dbReference type="EMBL" id="AYB29625.1"/>
    </source>
</evidence>
<keyword evidence="2" id="KW-1003">Cell membrane</keyword>
<dbReference type="GO" id="GO:0005886">
    <property type="term" value="C:plasma membrane"/>
    <property type="evidence" value="ECO:0007669"/>
    <property type="project" value="UniProtKB-SubCell"/>
</dbReference>
<dbReference type="InterPro" id="IPR022791">
    <property type="entry name" value="L-PG_synthase/AglD"/>
</dbReference>
<dbReference type="Proteomes" id="UP000266183">
    <property type="component" value="Chromosome"/>
</dbReference>
<feature type="transmembrane region" description="Helical" evidence="6">
    <location>
        <begin position="45"/>
        <end position="67"/>
    </location>
</feature>
<feature type="transmembrane region" description="Helical" evidence="6">
    <location>
        <begin position="275"/>
        <end position="297"/>
    </location>
</feature>
<dbReference type="PANTHER" id="PTHR40277">
    <property type="entry name" value="BLL5419 PROTEIN"/>
    <property type="match status" value="1"/>
</dbReference>
<reference evidence="8" key="1">
    <citation type="submission" date="2018-09" db="EMBL/GenBank/DDBJ databases">
        <title>Chryseolinea sp. KIS68-18 isolated from soil.</title>
        <authorList>
            <person name="Weon H.-Y."/>
            <person name="Kwon S.-W."/>
            <person name="Lee S.A."/>
        </authorList>
    </citation>
    <scope>NUCLEOTIDE SEQUENCE [LARGE SCALE GENOMIC DNA]</scope>
    <source>
        <strain evidence="8">KIS68-18</strain>
    </source>
</reference>
<proteinExistence type="predicted"/>
<keyword evidence="8" id="KW-1185">Reference proteome</keyword>
<feature type="transmembrane region" description="Helical" evidence="6">
    <location>
        <begin position="167"/>
        <end position="187"/>
    </location>
</feature>
<dbReference type="EMBL" id="CP032382">
    <property type="protein sequence ID" value="AYB29625.1"/>
    <property type="molecule type" value="Genomic_DNA"/>
</dbReference>
<keyword evidence="4 6" id="KW-1133">Transmembrane helix</keyword>
<keyword evidence="3 6" id="KW-0812">Transmembrane</keyword>
<evidence type="ECO:0000256" key="1">
    <source>
        <dbReference type="ARBA" id="ARBA00004651"/>
    </source>
</evidence>
<evidence type="ECO:0000256" key="3">
    <source>
        <dbReference type="ARBA" id="ARBA00022692"/>
    </source>
</evidence>
<keyword evidence="5 6" id="KW-0472">Membrane</keyword>
<dbReference type="Pfam" id="PF03706">
    <property type="entry name" value="LPG_synthase_TM"/>
    <property type="match status" value="1"/>
</dbReference>
<evidence type="ECO:0000256" key="4">
    <source>
        <dbReference type="ARBA" id="ARBA00022989"/>
    </source>
</evidence>
<dbReference type="AlphaFoldDB" id="A0A385SI84"/>
<evidence type="ECO:0000256" key="2">
    <source>
        <dbReference type="ARBA" id="ARBA00022475"/>
    </source>
</evidence>
<feature type="transmembrane region" description="Helical" evidence="6">
    <location>
        <begin position="199"/>
        <end position="221"/>
    </location>
</feature>